<dbReference type="RefSeq" id="WP_037522111.1">
    <property type="nucleotide sequence ID" value="NZ_CAUUIR010000063.1"/>
</dbReference>
<accession>A0A084ECK3</accession>
<comment type="caution">
    <text evidence="2">The sequence shown here is derived from an EMBL/GenBank/DDBJ whole genome shotgun (WGS) entry which is preliminary data.</text>
</comment>
<proteinExistence type="predicted"/>
<name>A0A084ECK3_SPHYA</name>
<sequence length="105" mass="11525">MPVDEMGEFAFRAAGFVAREAAGLVVDIAVDYIFSRHTPRLFHAIGRRTIAIATLGRKRIPSSLRVVPKGMVPRPRRSDWLALWVGVATSISLLAAAIYTVVCFV</sequence>
<evidence type="ECO:0000313" key="2">
    <source>
        <dbReference type="EMBL" id="KEZ15695.1"/>
    </source>
</evidence>
<evidence type="ECO:0000313" key="3">
    <source>
        <dbReference type="Proteomes" id="UP000028534"/>
    </source>
</evidence>
<gene>
    <name evidence="2" type="ORF">CP98_04406</name>
</gene>
<dbReference type="EMBL" id="JGVR01000038">
    <property type="protein sequence ID" value="KEZ15695.1"/>
    <property type="molecule type" value="Genomic_DNA"/>
</dbReference>
<dbReference type="Proteomes" id="UP000028534">
    <property type="component" value="Unassembled WGS sequence"/>
</dbReference>
<keyword evidence="1" id="KW-0812">Transmembrane</keyword>
<keyword evidence="1" id="KW-0472">Membrane</keyword>
<organism evidence="2 3">
    <name type="scientific">Sphingobium yanoikuyae</name>
    <name type="common">Sphingomonas yanoikuyae</name>
    <dbReference type="NCBI Taxonomy" id="13690"/>
    <lineage>
        <taxon>Bacteria</taxon>
        <taxon>Pseudomonadati</taxon>
        <taxon>Pseudomonadota</taxon>
        <taxon>Alphaproteobacteria</taxon>
        <taxon>Sphingomonadales</taxon>
        <taxon>Sphingomonadaceae</taxon>
        <taxon>Sphingobium</taxon>
    </lineage>
</organism>
<feature type="transmembrane region" description="Helical" evidence="1">
    <location>
        <begin position="81"/>
        <end position="102"/>
    </location>
</feature>
<protein>
    <submittedName>
        <fullName evidence="2">Uncharacterized protein</fullName>
    </submittedName>
</protein>
<reference evidence="2 3" key="1">
    <citation type="submission" date="2014-03" db="EMBL/GenBank/DDBJ databases">
        <title>Genome sequence of Sphingobium yanoikuyae B1.</title>
        <authorList>
            <person name="Gan H.M."/>
            <person name="Gan H.Y."/>
            <person name="Savka M.A."/>
        </authorList>
    </citation>
    <scope>NUCLEOTIDE SEQUENCE [LARGE SCALE GENOMIC DNA]</scope>
    <source>
        <strain evidence="2 3">B1</strain>
    </source>
</reference>
<dbReference type="PATRIC" id="fig|13690.10.peg.4535"/>
<keyword evidence="1" id="KW-1133">Transmembrane helix</keyword>
<dbReference type="AlphaFoldDB" id="A0A084ECK3"/>
<evidence type="ECO:0000256" key="1">
    <source>
        <dbReference type="SAM" id="Phobius"/>
    </source>
</evidence>